<keyword evidence="3" id="KW-1003">Cell membrane</keyword>
<keyword evidence="6 8" id="KW-0472">Membrane</keyword>
<dbReference type="EMBL" id="CP141615">
    <property type="protein sequence ID" value="WRP17976.1"/>
    <property type="molecule type" value="Genomic_DNA"/>
</dbReference>
<evidence type="ECO:0000313" key="11">
    <source>
        <dbReference type="Proteomes" id="UP001332192"/>
    </source>
</evidence>
<evidence type="ECO:0000256" key="2">
    <source>
        <dbReference type="ARBA" id="ARBA00006683"/>
    </source>
</evidence>
<feature type="coiled-coil region" evidence="7">
    <location>
        <begin position="295"/>
        <end position="350"/>
    </location>
</feature>
<evidence type="ECO:0000256" key="4">
    <source>
        <dbReference type="ARBA" id="ARBA00022692"/>
    </source>
</evidence>
<evidence type="ECO:0000256" key="8">
    <source>
        <dbReference type="SAM" id="Phobius"/>
    </source>
</evidence>
<dbReference type="Proteomes" id="UP001332192">
    <property type="component" value="Chromosome"/>
</dbReference>
<evidence type="ECO:0000256" key="3">
    <source>
        <dbReference type="ARBA" id="ARBA00022475"/>
    </source>
</evidence>
<comment type="subcellular location">
    <subcellularLocation>
        <location evidence="1">Cell membrane</location>
        <topology evidence="1">Multi-pass membrane protein</topology>
    </subcellularLocation>
</comment>
<evidence type="ECO:0000256" key="5">
    <source>
        <dbReference type="ARBA" id="ARBA00022989"/>
    </source>
</evidence>
<evidence type="ECO:0000256" key="1">
    <source>
        <dbReference type="ARBA" id="ARBA00004651"/>
    </source>
</evidence>
<gene>
    <name evidence="10" type="ORF">U7230_02900</name>
</gene>
<feature type="coiled-coil region" evidence="7">
    <location>
        <begin position="154"/>
        <end position="233"/>
    </location>
</feature>
<evidence type="ECO:0000256" key="7">
    <source>
        <dbReference type="SAM" id="Coils"/>
    </source>
</evidence>
<name>A0ABZ1BZ17_9FIRM</name>
<dbReference type="InterPro" id="IPR050445">
    <property type="entry name" value="Bact_polysacc_biosynth/exp"/>
</dbReference>
<dbReference type="RefSeq" id="WP_324717247.1">
    <property type="nucleotide sequence ID" value="NZ_CP141615.1"/>
</dbReference>
<feature type="transmembrane region" description="Helical" evidence="8">
    <location>
        <begin position="384"/>
        <end position="406"/>
    </location>
</feature>
<accession>A0ABZ1BZ17</accession>
<evidence type="ECO:0000259" key="9">
    <source>
        <dbReference type="Pfam" id="PF02706"/>
    </source>
</evidence>
<comment type="similarity">
    <text evidence="2">Belongs to the CpsC/CapA family.</text>
</comment>
<proteinExistence type="inferred from homology"/>
<sequence>MQNAIDDEIDLRLYVERIWRGRYVIAAVTLGAALLAFLVSRLLLPRVYEASVLLVVQPQETQASPENAPAVQVVALTPAGYKEIVASDPFQALVREGMVRENRANLVGFSLEARVVAQSNLLELKAEGPDALSAARVANYAASLLRDEVVRVNRASVQSTLQQLAEQRDHAKQAMDEAVARLQAFSERGAAVQELQSERDSKLQLIAQYQTRLSDLEISLATQRAGLEELRKQLAAQPAVIKLDRVLSPEGAALAQAARSLDLQRAEPLVNLQDEQLNPVHVTLASEVSIREASVVQLSTERDQVKEALARLSDDVKKLTGELVALQAQQRELEWQVESARRSYETASQQYQLQQSVLAGRTGDSALTVVRPAVPPAAPSRPRVLLNTVVAAFLGLMASVFGVFVVDWLREPAPAAAPGAARGVPSVGQ</sequence>
<dbReference type="PANTHER" id="PTHR32309:SF31">
    <property type="entry name" value="CAPSULAR EXOPOLYSACCHARIDE FAMILY"/>
    <property type="match status" value="1"/>
</dbReference>
<reference evidence="10 11" key="1">
    <citation type="journal article" date="2024" name="Front. Microbiol.">
        <title>Novel thermophilic genera Geochorda gen. nov. and Carboxydochorda gen. nov. from the deep terrestrial subsurface reveal the ecophysiological diversity in the class Limnochordia.</title>
        <authorList>
            <person name="Karnachuk O.V."/>
            <person name="Lukina A.P."/>
            <person name="Avakyan M.R."/>
            <person name="Kadnikov V.V."/>
            <person name="Begmatov S."/>
            <person name="Beletsky A.V."/>
            <person name="Vlasova K.G."/>
            <person name="Novikov A.A."/>
            <person name="Shcherbakova V.A."/>
            <person name="Mardanov A.V."/>
            <person name="Ravin N.V."/>
        </authorList>
    </citation>
    <scope>NUCLEOTIDE SEQUENCE [LARGE SCALE GENOMIC DNA]</scope>
    <source>
        <strain evidence="10 11">L945</strain>
    </source>
</reference>
<evidence type="ECO:0000256" key="6">
    <source>
        <dbReference type="ARBA" id="ARBA00023136"/>
    </source>
</evidence>
<dbReference type="Pfam" id="PF02706">
    <property type="entry name" value="Wzz"/>
    <property type="match status" value="1"/>
</dbReference>
<keyword evidence="5 8" id="KW-1133">Transmembrane helix</keyword>
<protein>
    <submittedName>
        <fullName evidence="10">Wzz/FepE/Etk N-terminal domain-containing protein</fullName>
    </submittedName>
</protein>
<dbReference type="PANTHER" id="PTHR32309">
    <property type="entry name" value="TYROSINE-PROTEIN KINASE"/>
    <property type="match status" value="1"/>
</dbReference>
<dbReference type="InterPro" id="IPR003856">
    <property type="entry name" value="LPS_length_determ_N"/>
</dbReference>
<keyword evidence="7" id="KW-0175">Coiled coil</keyword>
<evidence type="ECO:0000313" key="10">
    <source>
        <dbReference type="EMBL" id="WRP17976.1"/>
    </source>
</evidence>
<keyword evidence="11" id="KW-1185">Reference proteome</keyword>
<organism evidence="10 11">
    <name type="scientific">Carboxydichorda subterranea</name>
    <dbReference type="NCBI Taxonomy" id="3109565"/>
    <lineage>
        <taxon>Bacteria</taxon>
        <taxon>Bacillati</taxon>
        <taxon>Bacillota</taxon>
        <taxon>Limnochordia</taxon>
        <taxon>Limnochordales</taxon>
        <taxon>Geochordaceae</taxon>
        <taxon>Carboxydichorda</taxon>
    </lineage>
</organism>
<feature type="domain" description="Polysaccharide chain length determinant N-terminal" evidence="9">
    <location>
        <begin position="7"/>
        <end position="72"/>
    </location>
</feature>
<feature type="transmembrane region" description="Helical" evidence="8">
    <location>
        <begin position="23"/>
        <end position="44"/>
    </location>
</feature>
<keyword evidence="4 8" id="KW-0812">Transmembrane</keyword>